<gene>
    <name evidence="2" type="ORF">DPMN_143071</name>
</gene>
<organism evidence="2 3">
    <name type="scientific">Dreissena polymorpha</name>
    <name type="common">Zebra mussel</name>
    <name type="synonym">Mytilus polymorpha</name>
    <dbReference type="NCBI Taxonomy" id="45954"/>
    <lineage>
        <taxon>Eukaryota</taxon>
        <taxon>Metazoa</taxon>
        <taxon>Spiralia</taxon>
        <taxon>Lophotrochozoa</taxon>
        <taxon>Mollusca</taxon>
        <taxon>Bivalvia</taxon>
        <taxon>Autobranchia</taxon>
        <taxon>Heteroconchia</taxon>
        <taxon>Euheterodonta</taxon>
        <taxon>Imparidentia</taxon>
        <taxon>Neoheterodontei</taxon>
        <taxon>Myida</taxon>
        <taxon>Dreissenoidea</taxon>
        <taxon>Dreissenidae</taxon>
        <taxon>Dreissena</taxon>
    </lineage>
</organism>
<dbReference type="EMBL" id="JAIWYP010000006">
    <property type="protein sequence ID" value="KAH3814568.1"/>
    <property type="molecule type" value="Genomic_DNA"/>
</dbReference>
<evidence type="ECO:0000313" key="3">
    <source>
        <dbReference type="Proteomes" id="UP000828390"/>
    </source>
</evidence>
<protein>
    <submittedName>
        <fullName evidence="2">Uncharacterized protein</fullName>
    </submittedName>
</protein>
<sequence>MDSRPPFLKPSYHDSLKVGSSTLFFPRMTANSFTISKMPACLEYPYPIFDMYDRWLTTGIKASSSLVKIGFGPDRQTGRQADRQEGRQADRQAGRQTGRQAGRPAGRPKAKNNMPMIIRPGGITILRDMNYKTWNHFEINIPCDQLHGDF</sequence>
<name>A0A9D4GCX8_DREPO</name>
<reference evidence="2" key="1">
    <citation type="journal article" date="2019" name="bioRxiv">
        <title>The Genome of the Zebra Mussel, Dreissena polymorpha: A Resource for Invasive Species Research.</title>
        <authorList>
            <person name="McCartney M.A."/>
            <person name="Auch B."/>
            <person name="Kono T."/>
            <person name="Mallez S."/>
            <person name="Zhang Y."/>
            <person name="Obille A."/>
            <person name="Becker A."/>
            <person name="Abrahante J.E."/>
            <person name="Garbe J."/>
            <person name="Badalamenti J.P."/>
            <person name="Herman A."/>
            <person name="Mangelson H."/>
            <person name="Liachko I."/>
            <person name="Sullivan S."/>
            <person name="Sone E.D."/>
            <person name="Koren S."/>
            <person name="Silverstein K.A.T."/>
            <person name="Beckman K.B."/>
            <person name="Gohl D.M."/>
        </authorList>
    </citation>
    <scope>NUCLEOTIDE SEQUENCE</scope>
    <source>
        <strain evidence="2">Duluth1</strain>
        <tissue evidence="2">Whole animal</tissue>
    </source>
</reference>
<accession>A0A9D4GCX8</accession>
<feature type="region of interest" description="Disordered" evidence="1">
    <location>
        <begin position="69"/>
        <end position="116"/>
    </location>
</feature>
<evidence type="ECO:0000256" key="1">
    <source>
        <dbReference type="SAM" id="MobiDB-lite"/>
    </source>
</evidence>
<comment type="caution">
    <text evidence="2">The sequence shown here is derived from an EMBL/GenBank/DDBJ whole genome shotgun (WGS) entry which is preliminary data.</text>
</comment>
<keyword evidence="3" id="KW-1185">Reference proteome</keyword>
<dbReference type="AlphaFoldDB" id="A0A9D4GCX8"/>
<evidence type="ECO:0000313" key="2">
    <source>
        <dbReference type="EMBL" id="KAH3814568.1"/>
    </source>
</evidence>
<proteinExistence type="predicted"/>
<reference evidence="2" key="2">
    <citation type="submission" date="2020-11" db="EMBL/GenBank/DDBJ databases">
        <authorList>
            <person name="McCartney M.A."/>
            <person name="Auch B."/>
            <person name="Kono T."/>
            <person name="Mallez S."/>
            <person name="Becker A."/>
            <person name="Gohl D.M."/>
            <person name="Silverstein K.A.T."/>
            <person name="Koren S."/>
            <person name="Bechman K.B."/>
            <person name="Herman A."/>
            <person name="Abrahante J.E."/>
            <person name="Garbe J."/>
        </authorList>
    </citation>
    <scope>NUCLEOTIDE SEQUENCE</scope>
    <source>
        <strain evidence="2">Duluth1</strain>
        <tissue evidence="2">Whole animal</tissue>
    </source>
</reference>
<dbReference type="Proteomes" id="UP000828390">
    <property type="component" value="Unassembled WGS sequence"/>
</dbReference>
<feature type="compositionally biased region" description="Basic and acidic residues" evidence="1">
    <location>
        <begin position="76"/>
        <end position="93"/>
    </location>
</feature>